<keyword evidence="6" id="KW-1185">Reference proteome</keyword>
<reference evidence="5" key="1">
    <citation type="journal article" date="2020" name="Phytopathology">
        <title>Genome sequence and comparative analysis of Colletotrichum gloeosporioides isolated from Liriodendron leaves.</title>
        <authorList>
            <person name="Fu F.F."/>
            <person name="Hao Z."/>
            <person name="Wang P."/>
            <person name="Lu Y."/>
            <person name="Xue L.J."/>
            <person name="Wei G."/>
            <person name="Tian Y."/>
            <person name="Baishi H."/>
            <person name="Xu H."/>
            <person name="Shi J."/>
            <person name="Cheng T."/>
            <person name="Wang G."/>
            <person name="Yi Y."/>
            <person name="Chen J."/>
        </authorList>
    </citation>
    <scope>NUCLEOTIDE SEQUENCE</scope>
    <source>
        <strain evidence="5">Lc1</strain>
    </source>
</reference>
<reference evidence="5" key="2">
    <citation type="submission" date="2020-03" db="EMBL/GenBank/DDBJ databases">
        <authorList>
            <person name="Fu F.-F."/>
            <person name="Chen J."/>
        </authorList>
    </citation>
    <scope>NUCLEOTIDE SEQUENCE</scope>
    <source>
        <strain evidence="5">Lc1</strain>
    </source>
</reference>
<dbReference type="InterPro" id="IPR036770">
    <property type="entry name" value="Ankyrin_rpt-contain_sf"/>
</dbReference>
<dbReference type="InterPro" id="IPR056884">
    <property type="entry name" value="NPHP3-like_N"/>
</dbReference>
<dbReference type="PANTHER" id="PTHR10039">
    <property type="entry name" value="AMELOGENIN"/>
    <property type="match status" value="1"/>
</dbReference>
<evidence type="ECO:0000313" key="6">
    <source>
        <dbReference type="Proteomes" id="UP000613401"/>
    </source>
</evidence>
<sequence>MSGVEAVIGLIGGVIGLLEAANKAYATIKDMAGLPKAFQEVSQRIPLVLQILEHVKTNAGQAPRTTIDAITPVVTSCKGEAEMLKDILEGLASEDSKWDLNRYVKMIKCKGKKGRVEDLMKKIIENVQILASDQTMKLATSQQLQELGLAVEGLKIIEPSAPDELLRQGETVTINYDGTGSQHNQIGNNNTSTTWHGHGTGHMIQGNAYFGAAPGSPSHTICYFFFKDDFQDQKSVSGAMCAILHQIFMEKPFLVSDKMLNDFEMIGFKLAQSFQHLWDILISVSYGKSGNITCILDAVDECEEYERTQIVAALCLLFKNPERPKALKFLLTSRMDGQISRGLQSLESLAPTIHLHGEDEEQVDKIAQEINLVIRGRVFELGMKFSLNQAEEELLYDELTSMPNRTYLWVYLTAKEFLQGSHSDDLHPERFIWKASFDPLESNRVLTGVCAKYLHFMGMTNSPFPLHLHVPSNCMCDENWVKYSFLAYSVEYWTLHCRNATVMVDWDIENLIADLCNVDWVGCLPWVTAYNTLLPEGRQIDPSSFTTLILVSYFGLEEMVSKLIQKEHIQLNIKDNKYGRSALAWAARNGHSNVVRVLVNTVTNLSPKEKFRRGKVDVNSVDQKGQTPLSLAAEWGHESVVRHLVESKKADQHTAMKPQSDNF</sequence>
<comment type="caution">
    <text evidence="5">The sequence shown here is derived from an EMBL/GenBank/DDBJ whole genome shotgun (WGS) entry which is preliminary data.</text>
</comment>
<dbReference type="InterPro" id="IPR031352">
    <property type="entry name" value="SesA"/>
</dbReference>
<dbReference type="Gene3D" id="1.25.40.20">
    <property type="entry name" value="Ankyrin repeat-containing domain"/>
    <property type="match status" value="1"/>
</dbReference>
<proteinExistence type="predicted"/>
<dbReference type="Proteomes" id="UP000613401">
    <property type="component" value="Unassembled WGS sequence"/>
</dbReference>
<dbReference type="PROSITE" id="PS50297">
    <property type="entry name" value="ANK_REP_REGION"/>
    <property type="match status" value="1"/>
</dbReference>
<dbReference type="RefSeq" id="XP_045266044.1">
    <property type="nucleotide sequence ID" value="XM_045407123.1"/>
</dbReference>
<evidence type="ECO:0000259" key="3">
    <source>
        <dbReference type="Pfam" id="PF17107"/>
    </source>
</evidence>
<dbReference type="InterPro" id="IPR002110">
    <property type="entry name" value="Ankyrin_rpt"/>
</dbReference>
<dbReference type="PANTHER" id="PTHR10039:SF16">
    <property type="entry name" value="GPI INOSITOL-DEACYLASE"/>
    <property type="match status" value="1"/>
</dbReference>
<dbReference type="SUPFAM" id="SSF48403">
    <property type="entry name" value="Ankyrin repeat"/>
    <property type="match status" value="1"/>
</dbReference>
<feature type="domain" description="NACHT-NTPase and P-loop NTPases N-terminal" evidence="3">
    <location>
        <begin position="11"/>
        <end position="130"/>
    </location>
</feature>
<dbReference type="GeneID" id="69014281"/>
<evidence type="ECO:0000256" key="2">
    <source>
        <dbReference type="PROSITE-ProRule" id="PRU00023"/>
    </source>
</evidence>
<protein>
    <recommendedName>
        <fullName evidence="7">NACHT-NTPase and P-loop NTPases N-terminal domain-containing protein</fullName>
    </recommendedName>
</protein>
<evidence type="ECO:0008006" key="7">
    <source>
        <dbReference type="Google" id="ProtNLM"/>
    </source>
</evidence>
<name>A0A8H4FLV3_COLGL</name>
<organism evidence="5 6">
    <name type="scientific">Colletotrichum gloeosporioides</name>
    <name type="common">Anthracnose fungus</name>
    <name type="synonym">Glomerella cingulata</name>
    <dbReference type="NCBI Taxonomy" id="474922"/>
    <lineage>
        <taxon>Eukaryota</taxon>
        <taxon>Fungi</taxon>
        <taxon>Dikarya</taxon>
        <taxon>Ascomycota</taxon>
        <taxon>Pezizomycotina</taxon>
        <taxon>Sordariomycetes</taxon>
        <taxon>Hypocreomycetidae</taxon>
        <taxon>Glomerellales</taxon>
        <taxon>Glomerellaceae</taxon>
        <taxon>Colletotrichum</taxon>
        <taxon>Colletotrichum gloeosporioides species complex</taxon>
    </lineage>
</organism>
<feature type="repeat" description="ANK" evidence="2">
    <location>
        <begin position="624"/>
        <end position="646"/>
    </location>
</feature>
<dbReference type="AlphaFoldDB" id="A0A8H4FLV3"/>
<dbReference type="PROSITE" id="PS50088">
    <property type="entry name" value="ANK_REPEAT"/>
    <property type="match status" value="2"/>
</dbReference>
<dbReference type="Pfam" id="PF24883">
    <property type="entry name" value="NPHP3_N"/>
    <property type="match status" value="1"/>
</dbReference>
<dbReference type="SMART" id="SM00248">
    <property type="entry name" value="ANK"/>
    <property type="match status" value="3"/>
</dbReference>
<evidence type="ECO:0000313" key="5">
    <source>
        <dbReference type="EMBL" id="KAF3806885.1"/>
    </source>
</evidence>
<gene>
    <name evidence="5" type="ORF">GCG54_00007135</name>
</gene>
<feature type="domain" description="Nephrocystin 3-like N-terminal" evidence="4">
    <location>
        <begin position="218"/>
        <end position="334"/>
    </location>
</feature>
<evidence type="ECO:0000256" key="1">
    <source>
        <dbReference type="ARBA" id="ARBA00022737"/>
    </source>
</evidence>
<feature type="repeat" description="ANK" evidence="2">
    <location>
        <begin position="578"/>
        <end position="610"/>
    </location>
</feature>
<keyword evidence="1" id="KW-0677">Repeat</keyword>
<evidence type="ECO:0000259" key="4">
    <source>
        <dbReference type="Pfam" id="PF24883"/>
    </source>
</evidence>
<keyword evidence="2" id="KW-0040">ANK repeat</keyword>
<dbReference type="EMBL" id="WVTB01000032">
    <property type="protein sequence ID" value="KAF3806885.1"/>
    <property type="molecule type" value="Genomic_DNA"/>
</dbReference>
<dbReference type="Pfam" id="PF17107">
    <property type="entry name" value="SesA"/>
    <property type="match status" value="1"/>
</dbReference>
<dbReference type="Pfam" id="PF12796">
    <property type="entry name" value="Ank_2"/>
    <property type="match status" value="1"/>
</dbReference>
<accession>A0A8H4FLV3</accession>